<dbReference type="SMART" id="SM01083">
    <property type="entry name" value="Cir_N"/>
    <property type="match status" value="1"/>
</dbReference>
<dbReference type="OrthoDB" id="21123at2759"/>
<proteinExistence type="inferred from homology"/>
<dbReference type="GO" id="GO:0005684">
    <property type="term" value="C:U2-type spliceosomal complex"/>
    <property type="evidence" value="ECO:0007669"/>
    <property type="project" value="TreeGrafter"/>
</dbReference>
<evidence type="ECO:0000256" key="5">
    <source>
        <dbReference type="ARBA" id="ARBA00023054"/>
    </source>
</evidence>
<comment type="caution">
    <text evidence="11">The sequence shown here is derived from an EMBL/GenBank/DDBJ whole genome shotgun (WGS) entry which is preliminary data.</text>
</comment>
<dbReference type="InterPro" id="IPR051376">
    <property type="entry name" value="CWC25_splicing_factor"/>
</dbReference>
<protein>
    <recommendedName>
        <fullName evidence="10">CBF1-interacting co-repressor CIR N-terminal domain-containing protein</fullName>
    </recommendedName>
</protein>
<dbReference type="Pfam" id="PF12542">
    <property type="entry name" value="CWC25"/>
    <property type="match status" value="1"/>
</dbReference>
<evidence type="ECO:0000256" key="7">
    <source>
        <dbReference type="ARBA" id="ARBA00023242"/>
    </source>
</evidence>
<dbReference type="InterPro" id="IPR019339">
    <property type="entry name" value="CIR_N_dom"/>
</dbReference>
<dbReference type="AlphaFoldDB" id="A0A9C7PRA2"/>
<evidence type="ECO:0000256" key="2">
    <source>
        <dbReference type="ARBA" id="ARBA00006695"/>
    </source>
</evidence>
<comment type="similarity">
    <text evidence="2">Belongs to the CWC25 family.</text>
</comment>
<dbReference type="EMBL" id="BQMJ01000002">
    <property type="protein sequence ID" value="GJQ08386.1"/>
    <property type="molecule type" value="Genomic_DNA"/>
</dbReference>
<evidence type="ECO:0000313" key="11">
    <source>
        <dbReference type="EMBL" id="GJQ08386.1"/>
    </source>
</evidence>
<keyword evidence="12" id="KW-1185">Reference proteome</keyword>
<dbReference type="GO" id="GO:0000398">
    <property type="term" value="P:mRNA splicing, via spliceosome"/>
    <property type="evidence" value="ECO:0007669"/>
    <property type="project" value="TreeGrafter"/>
</dbReference>
<accession>A0A9C7PRA2</accession>
<name>A0A9C7PRA2_9RHOD</name>
<dbReference type="PANTHER" id="PTHR16196:SF0">
    <property type="entry name" value="PRE-MRNA-SPLICING FACTOR CWC25 HOMOLOG"/>
    <property type="match status" value="1"/>
</dbReference>
<comment type="subcellular location">
    <subcellularLocation>
        <location evidence="1">Nucleus</location>
    </subcellularLocation>
</comment>
<evidence type="ECO:0000256" key="9">
    <source>
        <dbReference type="SAM" id="MobiDB-lite"/>
    </source>
</evidence>
<evidence type="ECO:0000256" key="1">
    <source>
        <dbReference type="ARBA" id="ARBA00004123"/>
    </source>
</evidence>
<feature type="compositionally biased region" description="Basic and acidic residues" evidence="9">
    <location>
        <begin position="236"/>
        <end position="263"/>
    </location>
</feature>
<dbReference type="Proteomes" id="UP001061958">
    <property type="component" value="Unassembled WGS sequence"/>
</dbReference>
<reference evidence="11" key="2">
    <citation type="submission" date="2022-01" db="EMBL/GenBank/DDBJ databases">
        <authorList>
            <person name="Hirooka S."/>
            <person name="Miyagishima S.Y."/>
        </authorList>
    </citation>
    <scope>NUCLEOTIDE SEQUENCE</scope>
    <source>
        <strain evidence="11">NBRC 102759</strain>
    </source>
</reference>
<feature type="compositionally biased region" description="Basic residues" evidence="9">
    <location>
        <begin position="222"/>
        <end position="235"/>
    </location>
</feature>
<evidence type="ECO:0000256" key="3">
    <source>
        <dbReference type="ARBA" id="ARBA00022664"/>
    </source>
</evidence>
<evidence type="ECO:0000256" key="4">
    <source>
        <dbReference type="ARBA" id="ARBA00022728"/>
    </source>
</evidence>
<feature type="coiled-coil region" evidence="8">
    <location>
        <begin position="23"/>
        <end position="54"/>
    </location>
</feature>
<organism evidence="11 12">
    <name type="scientific">Galdieria partita</name>
    <dbReference type="NCBI Taxonomy" id="83374"/>
    <lineage>
        <taxon>Eukaryota</taxon>
        <taxon>Rhodophyta</taxon>
        <taxon>Bangiophyceae</taxon>
        <taxon>Galdieriales</taxon>
        <taxon>Galdieriaceae</taxon>
        <taxon>Galdieria</taxon>
    </lineage>
</organism>
<feature type="region of interest" description="Disordered" evidence="9">
    <location>
        <begin position="102"/>
        <end position="121"/>
    </location>
</feature>
<sequence length="381" mass="45233">MSALQFLNKKSWHTATLKNNEKVWLAEKKAEEEKKRIEELKKQLEDERHFQELRRLQVESGQLDPSVLKQQERVEWLYEWGKEKDEEEQYLLGKKSADTLLSQKGKEEEESRLQSLAQGNRSQLGSTLGLNRLDMEAKLREDPLMEIKRKEMEAIQAIRNNPVKMEKLRRSLSLQQSTKDTHASENVVSTLKDKRNRSSEYRDVASREHRSKRRHESDHSRRTSSRRGIHSHRRDRTRESDISRKYENRERSLDRRVEDSRRNYSKEQYGLVIPKGASYHGWKPGADSQPNYAYEDSFQKNKTKSNVNTETEKSYEYSSTNREALLEEMQRDAKLLESERLSRIEKYRKQENCEEEARKAPVSSHSQNFLFQVAREACNRR</sequence>
<reference evidence="11" key="1">
    <citation type="journal article" date="2022" name="Proc. Natl. Acad. Sci. U.S.A.">
        <title>Life cycle and functional genomics of the unicellular red alga Galdieria for elucidating algal and plant evolution and industrial use.</title>
        <authorList>
            <person name="Hirooka S."/>
            <person name="Itabashi T."/>
            <person name="Ichinose T.M."/>
            <person name="Onuma R."/>
            <person name="Fujiwara T."/>
            <person name="Yamashita S."/>
            <person name="Jong L.W."/>
            <person name="Tomita R."/>
            <person name="Iwane A.H."/>
            <person name="Miyagishima S.Y."/>
        </authorList>
    </citation>
    <scope>NUCLEOTIDE SEQUENCE</scope>
    <source>
        <strain evidence="11">NBRC 102759</strain>
    </source>
</reference>
<evidence type="ECO:0000256" key="8">
    <source>
        <dbReference type="SAM" id="Coils"/>
    </source>
</evidence>
<feature type="domain" description="CBF1-interacting co-repressor CIR N-terminal" evidence="10">
    <location>
        <begin position="11"/>
        <end position="47"/>
    </location>
</feature>
<keyword evidence="5 8" id="KW-0175">Coiled coil</keyword>
<gene>
    <name evidence="11" type="ORF">GpartN1_g177.t1</name>
</gene>
<dbReference type="Pfam" id="PF10197">
    <property type="entry name" value="Cir_N"/>
    <property type="match status" value="1"/>
</dbReference>
<evidence type="ECO:0000256" key="6">
    <source>
        <dbReference type="ARBA" id="ARBA00023187"/>
    </source>
</evidence>
<dbReference type="InterPro" id="IPR022209">
    <property type="entry name" value="CWC25"/>
</dbReference>
<keyword evidence="7" id="KW-0539">Nucleus</keyword>
<feature type="compositionally biased region" description="Basic and acidic residues" evidence="9">
    <location>
        <begin position="191"/>
        <end position="208"/>
    </location>
</feature>
<evidence type="ECO:0000313" key="12">
    <source>
        <dbReference type="Proteomes" id="UP001061958"/>
    </source>
</evidence>
<dbReference type="PANTHER" id="PTHR16196">
    <property type="entry name" value="CELL CYCLE CONTROL PROTEIN CWF25"/>
    <property type="match status" value="1"/>
</dbReference>
<feature type="compositionally biased region" description="Polar residues" evidence="9">
    <location>
        <begin position="172"/>
        <end position="189"/>
    </location>
</feature>
<evidence type="ECO:0000259" key="10">
    <source>
        <dbReference type="SMART" id="SM01083"/>
    </source>
</evidence>
<keyword evidence="6" id="KW-0508">mRNA splicing</keyword>
<keyword evidence="4" id="KW-0747">Spliceosome</keyword>
<keyword evidence="3" id="KW-0507">mRNA processing</keyword>
<feature type="region of interest" description="Disordered" evidence="9">
    <location>
        <begin position="169"/>
        <end position="263"/>
    </location>
</feature>